<feature type="region of interest" description="Disordered" evidence="1">
    <location>
        <begin position="134"/>
        <end position="158"/>
    </location>
</feature>
<feature type="chain" id="PRO_5001996326" evidence="2">
    <location>
        <begin position="17"/>
        <end position="158"/>
    </location>
</feature>
<sequence length="158" mass="17254">MRFLIVLGMAIGLASAAAMTPIERRQCSTQRDGCCLKQGHCETCYLGEEPYDCNCECLERGLCPCTGWYGKTGECFSWYSPDGHVSDIKFTAKTLTYYKASNGPGQILGMRPGPPPSGYFDYHFVDLLRRPSSTAGIPPAPPRTKTTSSCAALPLPDR</sequence>
<dbReference type="AlphaFoldDB" id="A0A0A2W392"/>
<dbReference type="EMBL" id="ANFO01000688">
    <property type="protein sequence ID" value="KGQ07444.1"/>
    <property type="molecule type" value="Genomic_DNA"/>
</dbReference>
<gene>
    <name evidence="3" type="ORF">BBAD15_g7219</name>
</gene>
<name>A0A0A2W392_BEABA</name>
<evidence type="ECO:0000313" key="3">
    <source>
        <dbReference type="EMBL" id="KGQ07444.1"/>
    </source>
</evidence>
<keyword evidence="2" id="KW-0732">Signal</keyword>
<dbReference type="Proteomes" id="UP000030106">
    <property type="component" value="Unassembled WGS sequence"/>
</dbReference>
<evidence type="ECO:0000313" key="4">
    <source>
        <dbReference type="Proteomes" id="UP000030106"/>
    </source>
</evidence>
<evidence type="ECO:0000256" key="2">
    <source>
        <dbReference type="SAM" id="SignalP"/>
    </source>
</evidence>
<evidence type="ECO:0000256" key="1">
    <source>
        <dbReference type="SAM" id="MobiDB-lite"/>
    </source>
</evidence>
<protein>
    <submittedName>
        <fullName evidence="3">Uncharacterized protein</fullName>
    </submittedName>
</protein>
<feature type="signal peptide" evidence="2">
    <location>
        <begin position="1"/>
        <end position="16"/>
    </location>
</feature>
<dbReference type="OrthoDB" id="341259at2759"/>
<accession>A0A0A2W392</accession>
<reference evidence="3 4" key="1">
    <citation type="submission" date="2012-10" db="EMBL/GenBank/DDBJ databases">
        <title>Genome sequencing and analysis of entomopathogenic fungi Beauveria bassiana D1-5.</title>
        <authorList>
            <person name="Li Q."/>
            <person name="Wang L."/>
            <person name="Zhang Z."/>
            <person name="Wang Q."/>
            <person name="Ren J."/>
            <person name="Wang M."/>
            <person name="Xu W."/>
            <person name="Wang J."/>
            <person name="Lu Y."/>
            <person name="Du Q."/>
            <person name="Sun Z."/>
        </authorList>
    </citation>
    <scope>NUCLEOTIDE SEQUENCE [LARGE SCALE GENOMIC DNA]</scope>
    <source>
        <strain evidence="3 4">D1-5</strain>
    </source>
</reference>
<proteinExistence type="predicted"/>
<comment type="caution">
    <text evidence="3">The sequence shown here is derived from an EMBL/GenBank/DDBJ whole genome shotgun (WGS) entry which is preliminary data.</text>
</comment>
<organism evidence="3 4">
    <name type="scientific">Beauveria bassiana D1-5</name>
    <dbReference type="NCBI Taxonomy" id="1245745"/>
    <lineage>
        <taxon>Eukaryota</taxon>
        <taxon>Fungi</taxon>
        <taxon>Dikarya</taxon>
        <taxon>Ascomycota</taxon>
        <taxon>Pezizomycotina</taxon>
        <taxon>Sordariomycetes</taxon>
        <taxon>Hypocreomycetidae</taxon>
        <taxon>Hypocreales</taxon>
        <taxon>Cordycipitaceae</taxon>
        <taxon>Beauveria</taxon>
    </lineage>
</organism>
<dbReference type="HOGENOM" id="CLU_1669061_0_0_1"/>